<dbReference type="Pfam" id="PF04755">
    <property type="entry name" value="PAP_fibrillin"/>
    <property type="match status" value="1"/>
</dbReference>
<evidence type="ECO:0000256" key="2">
    <source>
        <dbReference type="ARBA" id="ARBA00022640"/>
    </source>
</evidence>
<name>A0A328DE03_9ASTE</name>
<reference evidence="5 6" key="1">
    <citation type="submission" date="2018-06" db="EMBL/GenBank/DDBJ databases">
        <title>The Genome of Cuscuta australis (Dodder) Provides Insight into the Evolution of Plant Parasitism.</title>
        <authorList>
            <person name="Liu H."/>
        </authorList>
    </citation>
    <scope>NUCLEOTIDE SEQUENCE [LARGE SCALE GENOMIC DNA]</scope>
    <source>
        <strain evidence="6">cv. Yunnan</strain>
        <tissue evidence="5">Vines</tissue>
    </source>
</reference>
<dbReference type="GO" id="GO:0009536">
    <property type="term" value="C:plastid"/>
    <property type="evidence" value="ECO:0007669"/>
    <property type="project" value="UniProtKB-SubCell"/>
</dbReference>
<gene>
    <name evidence="5" type="ORF">DM860_014152</name>
</gene>
<comment type="subcellular location">
    <subcellularLocation>
        <location evidence="1">Plastid</location>
    </subcellularLocation>
</comment>
<evidence type="ECO:0000256" key="3">
    <source>
        <dbReference type="ARBA" id="ARBA00022946"/>
    </source>
</evidence>
<keyword evidence="3" id="KW-0809">Transit peptide</keyword>
<protein>
    <recommendedName>
        <fullName evidence="4">Plastid lipid-associated protein/fibrillin conserved domain-containing protein</fullName>
    </recommendedName>
</protein>
<evidence type="ECO:0000313" key="5">
    <source>
        <dbReference type="EMBL" id="RAL44015.1"/>
    </source>
</evidence>
<dbReference type="InterPro" id="IPR006843">
    <property type="entry name" value="PAP/fibrillin_dom"/>
</dbReference>
<comment type="caution">
    <text evidence="5">The sequence shown here is derived from an EMBL/GenBank/DDBJ whole genome shotgun (WGS) entry which is preliminary data.</text>
</comment>
<evidence type="ECO:0000259" key="4">
    <source>
        <dbReference type="Pfam" id="PF04755"/>
    </source>
</evidence>
<evidence type="ECO:0000256" key="1">
    <source>
        <dbReference type="ARBA" id="ARBA00004474"/>
    </source>
</evidence>
<keyword evidence="6" id="KW-1185">Reference proteome</keyword>
<sequence>MCFCTVFPPILYATVPVRFGPHIQTRQKAFLQIHLFFLRSRLHRLRSDVRCLTSQVGGRRSPSNCNQQYAVASERAYRREFFRIVFLPLTLAAGHTRLSSEWILVAWRVLKRTFYAGPMAELRLTCDAGLPAVQRRVDAVSVSFRKSLETTKSRVQETVLLQGITVCQLWFPSQDYSLTGHGHLFAASRGLAASSETRAEVVELIVQLEAKNPTPAPKEALTFLNGK</sequence>
<dbReference type="AlphaFoldDB" id="A0A328DE03"/>
<keyword evidence="2" id="KW-0934">Plastid</keyword>
<organism evidence="5 6">
    <name type="scientific">Cuscuta australis</name>
    <dbReference type="NCBI Taxonomy" id="267555"/>
    <lineage>
        <taxon>Eukaryota</taxon>
        <taxon>Viridiplantae</taxon>
        <taxon>Streptophyta</taxon>
        <taxon>Embryophyta</taxon>
        <taxon>Tracheophyta</taxon>
        <taxon>Spermatophyta</taxon>
        <taxon>Magnoliopsida</taxon>
        <taxon>eudicotyledons</taxon>
        <taxon>Gunneridae</taxon>
        <taxon>Pentapetalae</taxon>
        <taxon>asterids</taxon>
        <taxon>lamiids</taxon>
        <taxon>Solanales</taxon>
        <taxon>Convolvulaceae</taxon>
        <taxon>Cuscuteae</taxon>
        <taxon>Cuscuta</taxon>
        <taxon>Cuscuta subgen. Grammica</taxon>
        <taxon>Cuscuta sect. Cleistogrammica</taxon>
    </lineage>
</organism>
<proteinExistence type="predicted"/>
<accession>A0A328DE03</accession>
<dbReference type="EMBL" id="NQVE01000150">
    <property type="protein sequence ID" value="RAL44015.1"/>
    <property type="molecule type" value="Genomic_DNA"/>
</dbReference>
<dbReference type="Proteomes" id="UP000249390">
    <property type="component" value="Unassembled WGS sequence"/>
</dbReference>
<evidence type="ECO:0000313" key="6">
    <source>
        <dbReference type="Proteomes" id="UP000249390"/>
    </source>
</evidence>
<feature type="domain" description="Plastid lipid-associated protein/fibrillin conserved" evidence="4">
    <location>
        <begin position="187"/>
        <end position="227"/>
    </location>
</feature>